<dbReference type="AlphaFoldDB" id="X1PTA4"/>
<sequence length="43" mass="4767">MNDIDFNPIAQRSMPLLEENMLAVTGEITQIGPRIYTGYAPGE</sequence>
<evidence type="ECO:0000313" key="1">
    <source>
        <dbReference type="EMBL" id="GAI59058.1"/>
    </source>
</evidence>
<comment type="caution">
    <text evidence="1">The sequence shown here is derived from an EMBL/GenBank/DDBJ whole genome shotgun (WGS) entry which is preliminary data.</text>
</comment>
<protein>
    <submittedName>
        <fullName evidence="1">Uncharacterized protein</fullName>
    </submittedName>
</protein>
<feature type="non-terminal residue" evidence="1">
    <location>
        <position position="43"/>
    </location>
</feature>
<name>X1PTA4_9ZZZZ</name>
<proteinExistence type="predicted"/>
<gene>
    <name evidence="1" type="ORF">S12H4_09595</name>
</gene>
<reference evidence="1" key="1">
    <citation type="journal article" date="2014" name="Front. Microbiol.">
        <title>High frequency of phylogenetically diverse reductive dehalogenase-homologous genes in deep subseafloor sedimentary metagenomes.</title>
        <authorList>
            <person name="Kawai M."/>
            <person name="Futagami T."/>
            <person name="Toyoda A."/>
            <person name="Takaki Y."/>
            <person name="Nishi S."/>
            <person name="Hori S."/>
            <person name="Arai W."/>
            <person name="Tsubouchi T."/>
            <person name="Morono Y."/>
            <person name="Uchiyama I."/>
            <person name="Ito T."/>
            <person name="Fujiyama A."/>
            <person name="Inagaki F."/>
            <person name="Takami H."/>
        </authorList>
    </citation>
    <scope>NUCLEOTIDE SEQUENCE</scope>
    <source>
        <strain evidence="1">Expedition CK06-06</strain>
    </source>
</reference>
<organism evidence="1">
    <name type="scientific">marine sediment metagenome</name>
    <dbReference type="NCBI Taxonomy" id="412755"/>
    <lineage>
        <taxon>unclassified sequences</taxon>
        <taxon>metagenomes</taxon>
        <taxon>ecological metagenomes</taxon>
    </lineage>
</organism>
<dbReference type="EMBL" id="BARW01003922">
    <property type="protein sequence ID" value="GAI59058.1"/>
    <property type="molecule type" value="Genomic_DNA"/>
</dbReference>
<accession>X1PTA4</accession>